<evidence type="ECO:0000256" key="8">
    <source>
        <dbReference type="SAM" id="MobiDB-lite"/>
    </source>
</evidence>
<dbReference type="SMART" id="SM00382">
    <property type="entry name" value="AAA"/>
    <property type="match status" value="1"/>
</dbReference>
<comment type="similarity">
    <text evidence="2">Belongs to the ABC transporter superfamily.</text>
</comment>
<dbReference type="KEGG" id="pmq:PM3016_4968"/>
<dbReference type="PANTHER" id="PTHR43297">
    <property type="entry name" value="OLIGOPEPTIDE TRANSPORT ATP-BINDING PROTEIN APPD"/>
    <property type="match status" value="1"/>
</dbReference>
<dbReference type="PROSITE" id="PS00211">
    <property type="entry name" value="ABC_TRANSPORTER_1"/>
    <property type="match status" value="1"/>
</dbReference>
<keyword evidence="7" id="KW-0472">Membrane</keyword>
<dbReference type="NCBIfam" id="TIGR01727">
    <property type="entry name" value="oligo_HPY"/>
    <property type="match status" value="1"/>
</dbReference>
<dbReference type="InterPro" id="IPR003439">
    <property type="entry name" value="ABC_transporter-like_ATP-bd"/>
</dbReference>
<keyword evidence="3" id="KW-0813">Transport</keyword>
<keyword evidence="6" id="KW-0067">ATP-binding</keyword>
<evidence type="ECO:0000313" key="11">
    <source>
        <dbReference type="Proteomes" id="UP000007523"/>
    </source>
</evidence>
<dbReference type="FunFam" id="3.40.50.300:FF:000016">
    <property type="entry name" value="Oligopeptide ABC transporter ATP-binding component"/>
    <property type="match status" value="1"/>
</dbReference>
<dbReference type="CDD" id="cd03257">
    <property type="entry name" value="ABC_NikE_OppD_transporters"/>
    <property type="match status" value="1"/>
</dbReference>
<keyword evidence="11" id="KW-1185">Reference proteome</keyword>
<dbReference type="Gene3D" id="3.40.50.300">
    <property type="entry name" value="P-loop containing nucleotide triphosphate hydrolases"/>
    <property type="match status" value="1"/>
</dbReference>
<dbReference type="InterPro" id="IPR050388">
    <property type="entry name" value="ABC_Ni/Peptide_Import"/>
</dbReference>
<evidence type="ECO:0000256" key="6">
    <source>
        <dbReference type="ARBA" id="ARBA00022840"/>
    </source>
</evidence>
<dbReference type="PANTHER" id="PTHR43297:SF2">
    <property type="entry name" value="DIPEPTIDE TRANSPORT ATP-BINDING PROTEIN DPPD"/>
    <property type="match status" value="1"/>
</dbReference>
<name>H6NN24_9BACL</name>
<dbReference type="Pfam" id="PF08352">
    <property type="entry name" value="oligo_HPY"/>
    <property type="match status" value="1"/>
</dbReference>
<dbReference type="HOGENOM" id="CLU_000604_1_23_9"/>
<evidence type="ECO:0000256" key="1">
    <source>
        <dbReference type="ARBA" id="ARBA00004202"/>
    </source>
</evidence>
<dbReference type="InterPro" id="IPR013563">
    <property type="entry name" value="Oligopep_ABC_C"/>
</dbReference>
<evidence type="ECO:0000256" key="5">
    <source>
        <dbReference type="ARBA" id="ARBA00022741"/>
    </source>
</evidence>
<dbReference type="GO" id="GO:0016887">
    <property type="term" value="F:ATP hydrolysis activity"/>
    <property type="evidence" value="ECO:0007669"/>
    <property type="project" value="InterPro"/>
</dbReference>
<dbReference type="GO" id="GO:0005886">
    <property type="term" value="C:plasma membrane"/>
    <property type="evidence" value="ECO:0007669"/>
    <property type="project" value="UniProtKB-SubCell"/>
</dbReference>
<evidence type="ECO:0000256" key="4">
    <source>
        <dbReference type="ARBA" id="ARBA00022475"/>
    </source>
</evidence>
<feature type="region of interest" description="Disordered" evidence="8">
    <location>
        <begin position="334"/>
        <end position="369"/>
    </location>
</feature>
<evidence type="ECO:0000256" key="3">
    <source>
        <dbReference type="ARBA" id="ARBA00022448"/>
    </source>
</evidence>
<dbReference type="Pfam" id="PF00005">
    <property type="entry name" value="ABC_tran"/>
    <property type="match status" value="1"/>
</dbReference>
<keyword evidence="5" id="KW-0547">Nucleotide-binding</keyword>
<dbReference type="InterPro" id="IPR027417">
    <property type="entry name" value="P-loop_NTPase"/>
</dbReference>
<dbReference type="GO" id="GO:0015833">
    <property type="term" value="P:peptide transport"/>
    <property type="evidence" value="ECO:0007669"/>
    <property type="project" value="InterPro"/>
</dbReference>
<dbReference type="PROSITE" id="PS50893">
    <property type="entry name" value="ABC_TRANSPORTER_2"/>
    <property type="match status" value="1"/>
</dbReference>
<dbReference type="AlphaFoldDB" id="H6NN24"/>
<reference evidence="10 11" key="1">
    <citation type="journal article" date="2012" name="J. Bacteriol.">
        <title>Complete Genome Sequence of Paenibacillus mucilaginosus 3016, a Bacterium Functional as Microbial Fertilizer.</title>
        <authorList>
            <person name="Ma M."/>
            <person name="Wang Z."/>
            <person name="Li L."/>
            <person name="Jiang X."/>
            <person name="Guan D."/>
            <person name="Cao F."/>
            <person name="Chen H."/>
            <person name="Wang X."/>
            <person name="Shen D."/>
            <person name="Du B."/>
            <person name="Li J."/>
        </authorList>
    </citation>
    <scope>NUCLEOTIDE SEQUENCE [LARGE SCALE GENOMIC DNA]</scope>
    <source>
        <strain evidence="10 11">3016</strain>
    </source>
</reference>
<dbReference type="InterPro" id="IPR003593">
    <property type="entry name" value="AAA+_ATPase"/>
</dbReference>
<gene>
    <name evidence="10" type="ORF">PM3016_4968</name>
</gene>
<feature type="domain" description="ABC transporter" evidence="9">
    <location>
        <begin position="17"/>
        <end position="268"/>
    </location>
</feature>
<evidence type="ECO:0000256" key="7">
    <source>
        <dbReference type="ARBA" id="ARBA00023136"/>
    </source>
</evidence>
<accession>H6NN24</accession>
<dbReference type="SUPFAM" id="SSF52540">
    <property type="entry name" value="P-loop containing nucleoside triphosphate hydrolases"/>
    <property type="match status" value="1"/>
</dbReference>
<evidence type="ECO:0000256" key="2">
    <source>
        <dbReference type="ARBA" id="ARBA00005417"/>
    </source>
</evidence>
<dbReference type="Proteomes" id="UP000007523">
    <property type="component" value="Chromosome"/>
</dbReference>
<proteinExistence type="inferred from homology"/>
<dbReference type="EMBL" id="CP003235">
    <property type="protein sequence ID" value="AFC31700.1"/>
    <property type="molecule type" value="Genomic_DNA"/>
</dbReference>
<dbReference type="STRING" id="1116391.PM3016_4968"/>
<dbReference type="RefSeq" id="WP_014371338.1">
    <property type="nucleotide sequence ID" value="NC_016935.1"/>
</dbReference>
<dbReference type="InterPro" id="IPR017871">
    <property type="entry name" value="ABC_transporter-like_CS"/>
</dbReference>
<protein>
    <submittedName>
        <fullName evidence="10">DppD</fullName>
    </submittedName>
</protein>
<evidence type="ECO:0000259" key="9">
    <source>
        <dbReference type="PROSITE" id="PS50893"/>
    </source>
</evidence>
<keyword evidence="4" id="KW-1003">Cell membrane</keyword>
<sequence>MIDDPFDDHSKDSRPLLEVDDLHVSFAAHGGEVQAVRGVSFTLREGETLAVVGESGCGKSVTARSLMRLLPGRTACIKRGSIRYRGRELTALPEAEMRRLRGPELAMVFQDAMTALHPTLTIGEQLMEGLLLHERLTRGEARRRALEVLEEVGIGQGPARLGQYPHEFSGGMRQRIMIAMALSCRPSVLLADEPTTALDVTIQAQILDLLRGVQRERGVSVLLITHDLGVVAEAADRVAVMYAGRIVESGTAGEIFRSPRHPYTQGLLASMPRLDTPKGRPLLSIPGTPPDLYAPPPGCAFAPRCPRAMDVCGRYAPPAAVITPTHAASCWLLDPRAPQAGPEPQAVRSPGPALTLRSQTSHSTKERIS</sequence>
<organism evidence="10 11">
    <name type="scientific">Paenibacillus mucilaginosus 3016</name>
    <dbReference type="NCBI Taxonomy" id="1116391"/>
    <lineage>
        <taxon>Bacteria</taxon>
        <taxon>Bacillati</taxon>
        <taxon>Bacillota</taxon>
        <taxon>Bacilli</taxon>
        <taxon>Bacillales</taxon>
        <taxon>Paenibacillaceae</taxon>
        <taxon>Paenibacillus</taxon>
    </lineage>
</organism>
<dbReference type="GO" id="GO:0005524">
    <property type="term" value="F:ATP binding"/>
    <property type="evidence" value="ECO:0007669"/>
    <property type="project" value="UniProtKB-KW"/>
</dbReference>
<evidence type="ECO:0000313" key="10">
    <source>
        <dbReference type="EMBL" id="AFC31700.1"/>
    </source>
</evidence>
<comment type="subcellular location">
    <subcellularLocation>
        <location evidence="1">Cell membrane</location>
        <topology evidence="1">Peripheral membrane protein</topology>
    </subcellularLocation>
</comment>